<dbReference type="Proteomes" id="UP000263012">
    <property type="component" value="Chromosome"/>
</dbReference>
<keyword evidence="2" id="KW-0472">Membrane</keyword>
<dbReference type="OrthoDB" id="282430at2157"/>
<organism evidence="3 4">
    <name type="scientific">Halalkaliarchaeum desulfuricum</name>
    <dbReference type="NCBI Taxonomy" id="2055893"/>
    <lineage>
        <taxon>Archaea</taxon>
        <taxon>Methanobacteriati</taxon>
        <taxon>Methanobacteriota</taxon>
        <taxon>Stenosarchaea group</taxon>
        <taxon>Halobacteria</taxon>
        <taxon>Halobacteriales</taxon>
        <taxon>Haloferacaceae</taxon>
        <taxon>Halalkaliarchaeum</taxon>
    </lineage>
</organism>
<dbReference type="AlphaFoldDB" id="A0A343TFS6"/>
<evidence type="ECO:0000256" key="1">
    <source>
        <dbReference type="SAM" id="MobiDB-lite"/>
    </source>
</evidence>
<dbReference type="EMBL" id="CP025066">
    <property type="protein sequence ID" value="AUX07948.1"/>
    <property type="molecule type" value="Genomic_DNA"/>
</dbReference>
<accession>A0A343TFS6</accession>
<feature type="transmembrane region" description="Helical" evidence="2">
    <location>
        <begin position="151"/>
        <end position="169"/>
    </location>
</feature>
<evidence type="ECO:0000256" key="2">
    <source>
        <dbReference type="SAM" id="Phobius"/>
    </source>
</evidence>
<dbReference type="GeneID" id="37876628"/>
<feature type="region of interest" description="Disordered" evidence="1">
    <location>
        <begin position="104"/>
        <end position="133"/>
    </location>
</feature>
<dbReference type="InterPro" id="IPR055946">
    <property type="entry name" value="DUF7524"/>
</dbReference>
<sequence>MATVPVDLNRGRTHQFDVPDSVTVEGSFTVELENHGAPTHVHLNFDDDLSRIATLTDGNHYVEGDATHEVFVDVEPISEPVTGRLKVVTGYGTETEYVSVTVEPGRAGKPPVEVDESLGKPNAGKSAGSKSPDYVPLQERAEEAIPEGPQLAVGIVAAVAVVLAVIVGLSIGSTAVLVGTGIVVGAAIAAVLLSRE</sequence>
<evidence type="ECO:0000313" key="4">
    <source>
        <dbReference type="Proteomes" id="UP000263012"/>
    </source>
</evidence>
<feature type="transmembrane region" description="Helical" evidence="2">
    <location>
        <begin position="175"/>
        <end position="193"/>
    </location>
</feature>
<dbReference type="KEGG" id="hdf:AArcSl_0293"/>
<dbReference type="Pfam" id="PF24368">
    <property type="entry name" value="DUF7524"/>
    <property type="match status" value="1"/>
</dbReference>
<dbReference type="RefSeq" id="WP_119814021.1">
    <property type="nucleotide sequence ID" value="NZ_CP025066.1"/>
</dbReference>
<evidence type="ECO:0000313" key="3">
    <source>
        <dbReference type="EMBL" id="AUX07948.1"/>
    </source>
</evidence>
<keyword evidence="2" id="KW-1133">Transmembrane helix</keyword>
<protein>
    <submittedName>
        <fullName evidence="3">Uncharacterized protein</fullName>
    </submittedName>
</protein>
<keyword evidence="2" id="KW-0812">Transmembrane</keyword>
<reference evidence="4" key="1">
    <citation type="submission" date="2017-11" db="EMBL/GenBank/DDBJ databases">
        <title>Phenotypic and genomic properties of facultatively anaerobic sulfur-reducing natronoarchaea from hypersaline soda lakes.</title>
        <authorList>
            <person name="Sorokin D.Y."/>
            <person name="Kublanov I.V."/>
            <person name="Roman P."/>
            <person name="Sinninghe Damste J.S."/>
            <person name="Golyshin P.N."/>
            <person name="Rojo D."/>
            <person name="Ciordia S."/>
            <person name="Mena M.D.C."/>
            <person name="Ferrer M."/>
            <person name="Messina E."/>
            <person name="Smedile F."/>
            <person name="La Spada G."/>
            <person name="La Cono V."/>
            <person name="Yakimov M.M."/>
        </authorList>
    </citation>
    <scope>NUCLEOTIDE SEQUENCE [LARGE SCALE GENOMIC DNA]</scope>
    <source>
        <strain evidence="4">AArc-Sl</strain>
    </source>
</reference>
<proteinExistence type="predicted"/>
<keyword evidence="4" id="KW-1185">Reference proteome</keyword>
<gene>
    <name evidence="3" type="ORF">AArcSl_0293</name>
</gene>
<name>A0A343TFS6_9EURY</name>